<reference evidence="8" key="1">
    <citation type="journal article" date="2023" name="Plant J.">
        <title>The genome of the king protea, Protea cynaroides.</title>
        <authorList>
            <person name="Chang J."/>
            <person name="Duong T.A."/>
            <person name="Schoeman C."/>
            <person name="Ma X."/>
            <person name="Roodt D."/>
            <person name="Barker N."/>
            <person name="Li Z."/>
            <person name="Van de Peer Y."/>
            <person name="Mizrachi E."/>
        </authorList>
    </citation>
    <scope>NUCLEOTIDE SEQUENCE</scope>
    <source>
        <tissue evidence="8">Young leaves</tissue>
    </source>
</reference>
<evidence type="ECO:0000256" key="1">
    <source>
        <dbReference type="ARBA" id="ARBA00004141"/>
    </source>
</evidence>
<feature type="compositionally biased region" description="Basic and acidic residues" evidence="6">
    <location>
        <begin position="13"/>
        <end position="22"/>
    </location>
</feature>
<dbReference type="Proteomes" id="UP001141806">
    <property type="component" value="Unassembled WGS sequence"/>
</dbReference>
<evidence type="ECO:0000313" key="8">
    <source>
        <dbReference type="EMBL" id="KAJ4981667.1"/>
    </source>
</evidence>
<organism evidence="8 9">
    <name type="scientific">Protea cynaroides</name>
    <dbReference type="NCBI Taxonomy" id="273540"/>
    <lineage>
        <taxon>Eukaryota</taxon>
        <taxon>Viridiplantae</taxon>
        <taxon>Streptophyta</taxon>
        <taxon>Embryophyta</taxon>
        <taxon>Tracheophyta</taxon>
        <taxon>Spermatophyta</taxon>
        <taxon>Magnoliopsida</taxon>
        <taxon>Proteales</taxon>
        <taxon>Proteaceae</taxon>
        <taxon>Protea</taxon>
    </lineage>
</organism>
<dbReference type="Pfam" id="PF05078">
    <property type="entry name" value="DUF679"/>
    <property type="match status" value="1"/>
</dbReference>
<dbReference type="GO" id="GO:0005737">
    <property type="term" value="C:cytoplasm"/>
    <property type="evidence" value="ECO:0007669"/>
    <property type="project" value="UniProtKB-ARBA"/>
</dbReference>
<keyword evidence="9" id="KW-1185">Reference proteome</keyword>
<feature type="region of interest" description="Disordered" evidence="6">
    <location>
        <begin position="1"/>
        <end position="38"/>
    </location>
</feature>
<keyword evidence="4 7" id="KW-1133">Transmembrane helix</keyword>
<protein>
    <submittedName>
        <fullName evidence="8">Uncharacterized protein</fullName>
    </submittedName>
</protein>
<comment type="subcellular location">
    <subcellularLocation>
        <location evidence="1">Membrane</location>
        <topology evidence="1">Multi-pass membrane protein</topology>
    </subcellularLocation>
</comment>
<dbReference type="EMBL" id="JAMYWD010000001">
    <property type="protein sequence ID" value="KAJ4981667.1"/>
    <property type="molecule type" value="Genomic_DNA"/>
</dbReference>
<dbReference type="OrthoDB" id="525686at2759"/>
<dbReference type="GO" id="GO:0016020">
    <property type="term" value="C:membrane"/>
    <property type="evidence" value="ECO:0007669"/>
    <property type="project" value="UniProtKB-SubCell"/>
</dbReference>
<evidence type="ECO:0000256" key="5">
    <source>
        <dbReference type="ARBA" id="ARBA00023136"/>
    </source>
</evidence>
<dbReference type="InterPro" id="IPR007770">
    <property type="entry name" value="DMP"/>
</dbReference>
<dbReference type="PANTHER" id="PTHR31621">
    <property type="entry name" value="PROTEIN DMP3"/>
    <property type="match status" value="1"/>
</dbReference>
<feature type="transmembrane region" description="Helical" evidence="7">
    <location>
        <begin position="108"/>
        <end position="126"/>
    </location>
</feature>
<evidence type="ECO:0000256" key="6">
    <source>
        <dbReference type="SAM" id="MobiDB-lite"/>
    </source>
</evidence>
<dbReference type="PANTHER" id="PTHR31621:SF0">
    <property type="entry name" value="PROTEIN DMP6"/>
    <property type="match status" value="1"/>
</dbReference>
<gene>
    <name evidence="8" type="ORF">NE237_032504</name>
</gene>
<comment type="similarity">
    <text evidence="2">Belongs to the plant DMP1 protein family.</text>
</comment>
<name>A0A9Q0L396_9MAGN</name>
<keyword evidence="5 7" id="KW-0472">Membrane</keyword>
<feature type="transmembrane region" description="Helical" evidence="7">
    <location>
        <begin position="167"/>
        <end position="186"/>
    </location>
</feature>
<dbReference type="AlphaFoldDB" id="A0A9Q0L396"/>
<evidence type="ECO:0000313" key="9">
    <source>
        <dbReference type="Proteomes" id="UP001141806"/>
    </source>
</evidence>
<evidence type="ECO:0000256" key="2">
    <source>
        <dbReference type="ARBA" id="ARBA00008707"/>
    </source>
</evidence>
<evidence type="ECO:0000256" key="3">
    <source>
        <dbReference type="ARBA" id="ARBA00022692"/>
    </source>
</evidence>
<dbReference type="GO" id="GO:0010256">
    <property type="term" value="P:endomembrane system organization"/>
    <property type="evidence" value="ECO:0007669"/>
    <property type="project" value="TreeGrafter"/>
</dbReference>
<sequence length="237" mass="26637">MVEGQIKTGIIAEEPHQNDEQQRPLLGDSTPNPEQPQERHRFIRWRRHYATPISYTDPNNWIQKVIDKTFKSTGHLSNLLPTGTVLGFQLLSPIFTHQGRCNNDNQSMTVGLVTLFALSCFLSSFTDSIRDDKGTIRYGIATFRGLWIINGSATISPEQAAEFKLKFVDFLHAFMSAMVFSAVALLDPNVMNCFYPIPSKERERLTSLPVAMGIIGSVCFMTFPTTRHGIGFPLSPR</sequence>
<evidence type="ECO:0000256" key="7">
    <source>
        <dbReference type="SAM" id="Phobius"/>
    </source>
</evidence>
<proteinExistence type="inferred from homology"/>
<comment type="caution">
    <text evidence="8">The sequence shown here is derived from an EMBL/GenBank/DDBJ whole genome shotgun (WGS) entry which is preliminary data.</text>
</comment>
<feature type="transmembrane region" description="Helical" evidence="7">
    <location>
        <begin position="206"/>
        <end position="223"/>
    </location>
</feature>
<evidence type="ECO:0000256" key="4">
    <source>
        <dbReference type="ARBA" id="ARBA00022989"/>
    </source>
</evidence>
<keyword evidence="3 7" id="KW-0812">Transmembrane</keyword>
<accession>A0A9Q0L396</accession>
<feature type="transmembrane region" description="Helical" evidence="7">
    <location>
        <begin position="138"/>
        <end position="155"/>
    </location>
</feature>